<dbReference type="EMBL" id="CAJJDP010000129">
    <property type="protein sequence ID" value="CAD8203142.1"/>
    <property type="molecule type" value="Genomic_DNA"/>
</dbReference>
<dbReference type="Proteomes" id="UP000683925">
    <property type="component" value="Unassembled WGS sequence"/>
</dbReference>
<dbReference type="SMART" id="SM00220">
    <property type="entry name" value="S_TKc"/>
    <property type="match status" value="1"/>
</dbReference>
<dbReference type="PANTHER" id="PTHR24348:SF22">
    <property type="entry name" value="NON-SPECIFIC SERINE_THREONINE PROTEIN KINASE"/>
    <property type="match status" value="1"/>
</dbReference>
<dbReference type="GO" id="GO:0005829">
    <property type="term" value="C:cytosol"/>
    <property type="evidence" value="ECO:0007669"/>
    <property type="project" value="TreeGrafter"/>
</dbReference>
<dbReference type="OMA" id="CVFEYCA"/>
<evidence type="ECO:0000256" key="5">
    <source>
        <dbReference type="PROSITE-ProRule" id="PRU10141"/>
    </source>
</evidence>
<keyword evidence="4 5" id="KW-0067">ATP-binding</keyword>
<evidence type="ECO:0000313" key="9">
    <source>
        <dbReference type="Proteomes" id="UP000683925"/>
    </source>
</evidence>
<feature type="binding site" evidence="5">
    <location>
        <position position="40"/>
    </location>
    <ligand>
        <name>ATP</name>
        <dbReference type="ChEBI" id="CHEBI:30616"/>
    </ligand>
</feature>
<evidence type="ECO:0000256" key="4">
    <source>
        <dbReference type="ARBA" id="ARBA00022840"/>
    </source>
</evidence>
<dbReference type="PROSITE" id="PS50011">
    <property type="entry name" value="PROTEIN_KINASE_DOM"/>
    <property type="match status" value="1"/>
</dbReference>
<dbReference type="InterPro" id="IPR045269">
    <property type="entry name" value="Atg1-like"/>
</dbReference>
<feature type="domain" description="Protein kinase" evidence="7">
    <location>
        <begin position="12"/>
        <end position="269"/>
    </location>
</feature>
<dbReference type="InterPro" id="IPR017441">
    <property type="entry name" value="Protein_kinase_ATP_BS"/>
</dbReference>
<sequence>MDSQFLKQVRQYKLRKMLGQGSFATVFLGENPKNEFYAIKEIKLEVDDGSEDVQKLHQYFEQEIEIYLKTKHANLVSMIEEFTLGQFRYCVFEYCAKGDLNNFWRKNILNEQEAKTIFTQILAGMKYLAEQSIVHRDLKLDNILIDEKNTIKIADFGFAKYYNQDDVFVSYCGTPATMAPEILNKQNYDFKCDIWSLGVILYQLIFKKYHWKGNVRGIADLQKQLQQFKVEFDNSVKLSDEGKDIISRMLVSDKEKRINYQELFAHPWLEGKLDESQNLLESQCLIKQKLTSRQPGQIIGHIIKQQRKVKANFFQILDQCIKDCKKEEVKEKFKSLRKQLNEERFHITIISNDLIDRPEFKVFDYTNELYEFLSNLYCQYEFNYRETAQKEFELVQFLKENPLSNSITFEIDGLNTLEQINMVRNSIVEEDINDFEDPQNWQVDTLEIDVCKREVIDLVICDRFELSKLDQLYSNNVSKFNNILNKN</sequence>
<dbReference type="PROSITE" id="PS00108">
    <property type="entry name" value="PROTEIN_KINASE_ST"/>
    <property type="match status" value="1"/>
</dbReference>
<keyword evidence="9" id="KW-1185">Reference proteome</keyword>
<name>A0A8S1XRF5_PAROT</name>
<organism evidence="8 9">
    <name type="scientific">Paramecium octaurelia</name>
    <dbReference type="NCBI Taxonomy" id="43137"/>
    <lineage>
        <taxon>Eukaryota</taxon>
        <taxon>Sar</taxon>
        <taxon>Alveolata</taxon>
        <taxon>Ciliophora</taxon>
        <taxon>Intramacronucleata</taxon>
        <taxon>Oligohymenophorea</taxon>
        <taxon>Peniculida</taxon>
        <taxon>Parameciidae</taxon>
        <taxon>Paramecium</taxon>
    </lineage>
</organism>
<dbReference type="OrthoDB" id="28230at2759"/>
<dbReference type="Pfam" id="PF00069">
    <property type="entry name" value="Pkinase"/>
    <property type="match status" value="1"/>
</dbReference>
<comment type="caution">
    <text evidence="8">The sequence shown here is derived from an EMBL/GenBank/DDBJ whole genome shotgun (WGS) entry which is preliminary data.</text>
</comment>
<dbReference type="GO" id="GO:0005524">
    <property type="term" value="F:ATP binding"/>
    <property type="evidence" value="ECO:0007669"/>
    <property type="project" value="UniProtKB-UniRule"/>
</dbReference>
<keyword evidence="1" id="KW-0808">Transferase</keyword>
<dbReference type="AlphaFoldDB" id="A0A8S1XRF5"/>
<evidence type="ECO:0000256" key="3">
    <source>
        <dbReference type="ARBA" id="ARBA00022777"/>
    </source>
</evidence>
<reference evidence="8" key="1">
    <citation type="submission" date="2021-01" db="EMBL/GenBank/DDBJ databases">
        <authorList>
            <consortium name="Genoscope - CEA"/>
            <person name="William W."/>
        </authorList>
    </citation>
    <scope>NUCLEOTIDE SEQUENCE</scope>
</reference>
<comment type="similarity">
    <text evidence="6">Belongs to the protein kinase superfamily.</text>
</comment>
<evidence type="ECO:0000313" key="8">
    <source>
        <dbReference type="EMBL" id="CAD8203142.1"/>
    </source>
</evidence>
<dbReference type="InterPro" id="IPR000719">
    <property type="entry name" value="Prot_kinase_dom"/>
</dbReference>
<dbReference type="FunFam" id="1.10.510.10:FF:001338">
    <property type="entry name" value="Uncharacterized protein"/>
    <property type="match status" value="1"/>
</dbReference>
<evidence type="ECO:0000259" key="7">
    <source>
        <dbReference type="PROSITE" id="PS50011"/>
    </source>
</evidence>
<evidence type="ECO:0000256" key="2">
    <source>
        <dbReference type="ARBA" id="ARBA00022741"/>
    </source>
</evidence>
<dbReference type="PROSITE" id="PS00107">
    <property type="entry name" value="PROTEIN_KINASE_ATP"/>
    <property type="match status" value="1"/>
</dbReference>
<protein>
    <recommendedName>
        <fullName evidence="7">Protein kinase domain-containing protein</fullName>
    </recommendedName>
</protein>
<accession>A0A8S1XRF5</accession>
<dbReference type="GO" id="GO:0016020">
    <property type="term" value="C:membrane"/>
    <property type="evidence" value="ECO:0007669"/>
    <property type="project" value="TreeGrafter"/>
</dbReference>
<evidence type="ECO:0000256" key="1">
    <source>
        <dbReference type="ARBA" id="ARBA00022679"/>
    </source>
</evidence>
<keyword evidence="3" id="KW-0418">Kinase</keyword>
<keyword evidence="2 5" id="KW-0547">Nucleotide-binding</keyword>
<dbReference type="PANTHER" id="PTHR24348">
    <property type="entry name" value="SERINE/THREONINE-PROTEIN KINASE UNC-51-RELATED"/>
    <property type="match status" value="1"/>
</dbReference>
<dbReference type="GO" id="GO:0000045">
    <property type="term" value="P:autophagosome assembly"/>
    <property type="evidence" value="ECO:0007669"/>
    <property type="project" value="TreeGrafter"/>
</dbReference>
<dbReference type="GO" id="GO:0004674">
    <property type="term" value="F:protein serine/threonine kinase activity"/>
    <property type="evidence" value="ECO:0007669"/>
    <property type="project" value="UniProtKB-KW"/>
</dbReference>
<evidence type="ECO:0000256" key="6">
    <source>
        <dbReference type="RuleBase" id="RU000304"/>
    </source>
</evidence>
<dbReference type="GO" id="GO:0010506">
    <property type="term" value="P:regulation of autophagy"/>
    <property type="evidence" value="ECO:0007669"/>
    <property type="project" value="InterPro"/>
</dbReference>
<dbReference type="GO" id="GO:0005776">
    <property type="term" value="C:autophagosome"/>
    <property type="evidence" value="ECO:0007669"/>
    <property type="project" value="TreeGrafter"/>
</dbReference>
<dbReference type="GO" id="GO:0000407">
    <property type="term" value="C:phagophore assembly site"/>
    <property type="evidence" value="ECO:0007669"/>
    <property type="project" value="TreeGrafter"/>
</dbReference>
<proteinExistence type="inferred from homology"/>
<gene>
    <name evidence="8" type="ORF">POCTA_138.1.T1290068</name>
</gene>
<dbReference type="InterPro" id="IPR008271">
    <property type="entry name" value="Ser/Thr_kinase_AS"/>
</dbReference>
<keyword evidence="6" id="KW-0723">Serine/threonine-protein kinase</keyword>